<reference evidence="4" key="1">
    <citation type="journal article" date="2013" name="Nat. Genet.">
        <title>The Capsella rubella genome and the genomic consequences of rapid mating system evolution.</title>
        <authorList>
            <person name="Slotte T."/>
            <person name="Hazzouri K.M."/>
            <person name="Agren J.A."/>
            <person name="Koenig D."/>
            <person name="Maumus F."/>
            <person name="Guo Y.L."/>
            <person name="Steige K."/>
            <person name="Platts A.E."/>
            <person name="Escobar J.S."/>
            <person name="Newman L.K."/>
            <person name="Wang W."/>
            <person name="Mandakova T."/>
            <person name="Vello E."/>
            <person name="Smith L.M."/>
            <person name="Henz S.R."/>
            <person name="Steffen J."/>
            <person name="Takuno S."/>
            <person name="Brandvain Y."/>
            <person name="Coop G."/>
            <person name="Andolfatto P."/>
            <person name="Hu T.T."/>
            <person name="Blanchette M."/>
            <person name="Clark R.M."/>
            <person name="Quesneville H."/>
            <person name="Nordborg M."/>
            <person name="Gaut B.S."/>
            <person name="Lysak M.A."/>
            <person name="Jenkins J."/>
            <person name="Grimwood J."/>
            <person name="Chapman J."/>
            <person name="Prochnik S."/>
            <person name="Shu S."/>
            <person name="Rokhsar D."/>
            <person name="Schmutz J."/>
            <person name="Weigel D."/>
            <person name="Wright S.I."/>
        </authorList>
    </citation>
    <scope>NUCLEOTIDE SEQUENCE [LARGE SCALE GENOMIC DNA]</scope>
    <source>
        <strain evidence="4">cv. Monte Gargano</strain>
    </source>
</reference>
<sequence length="111" mass="11566">MTLVAKLLLMVLVVEVVCANVGARPLEEVSKHVMDKKTVPLPSLPPLGLPKLPELPTPVPIPPMKSSAHSRVRPIMANGGTGRVSKVPYGATARGYGSASGSSHSSGRTHP</sequence>
<feature type="chain" id="PRO_5004352956" evidence="2">
    <location>
        <begin position="20"/>
        <end position="111"/>
    </location>
</feature>
<name>R0ID36_9BRAS</name>
<keyword evidence="2" id="KW-0732">Signal</keyword>
<evidence type="ECO:0000256" key="1">
    <source>
        <dbReference type="SAM" id="MobiDB-lite"/>
    </source>
</evidence>
<accession>R0ID36</accession>
<organism evidence="3 4">
    <name type="scientific">Capsella rubella</name>
    <dbReference type="NCBI Taxonomy" id="81985"/>
    <lineage>
        <taxon>Eukaryota</taxon>
        <taxon>Viridiplantae</taxon>
        <taxon>Streptophyta</taxon>
        <taxon>Embryophyta</taxon>
        <taxon>Tracheophyta</taxon>
        <taxon>Spermatophyta</taxon>
        <taxon>Magnoliopsida</taxon>
        <taxon>eudicotyledons</taxon>
        <taxon>Gunneridae</taxon>
        <taxon>Pentapetalae</taxon>
        <taxon>rosids</taxon>
        <taxon>malvids</taxon>
        <taxon>Brassicales</taxon>
        <taxon>Brassicaceae</taxon>
        <taxon>Camelineae</taxon>
        <taxon>Capsella</taxon>
    </lineage>
</organism>
<evidence type="ECO:0000256" key="2">
    <source>
        <dbReference type="SAM" id="SignalP"/>
    </source>
</evidence>
<keyword evidence="4" id="KW-1185">Reference proteome</keyword>
<dbReference type="AlphaFoldDB" id="R0ID36"/>
<gene>
    <name evidence="3" type="ORF">CARUB_v10022122mg</name>
</gene>
<evidence type="ECO:0000313" key="3">
    <source>
        <dbReference type="EMBL" id="EOA34568.1"/>
    </source>
</evidence>
<dbReference type="KEGG" id="crb:17895856"/>
<dbReference type="EMBL" id="KB870806">
    <property type="protein sequence ID" value="EOA34568.1"/>
    <property type="molecule type" value="Genomic_DNA"/>
</dbReference>
<feature type="region of interest" description="Disordered" evidence="1">
    <location>
        <begin position="58"/>
        <end position="111"/>
    </location>
</feature>
<protein>
    <submittedName>
        <fullName evidence="3">Uncharacterized protein</fullName>
    </submittedName>
</protein>
<feature type="compositionally biased region" description="Low complexity" evidence="1">
    <location>
        <begin position="89"/>
        <end position="111"/>
    </location>
</feature>
<evidence type="ECO:0000313" key="4">
    <source>
        <dbReference type="Proteomes" id="UP000029121"/>
    </source>
</evidence>
<feature type="signal peptide" evidence="2">
    <location>
        <begin position="1"/>
        <end position="19"/>
    </location>
</feature>
<proteinExistence type="predicted"/>
<dbReference type="Proteomes" id="UP000029121">
    <property type="component" value="Unassembled WGS sequence"/>
</dbReference>